<comment type="function">
    <text evidence="11">Small subunit of the glutamine-dependent carbamoyl phosphate synthetase (CPSase). CPSase catalyzes the formation of carbamoyl phosphate from the ammonia moiety of glutamine, carbonate, and phosphate donated by ATP, constituting the first step of 2 biosynthetic pathways, one leading to arginine and/or urea and the other to pyrimidine nucleotides. The small subunit (glutamine amidotransferase) binds and cleaves glutamine to supply the large subunit with the substrate ammonia.</text>
</comment>
<keyword evidence="4 11" id="KW-0436">Ligase</keyword>
<dbReference type="PROSITE" id="PS51273">
    <property type="entry name" value="GATASE_TYPE_1"/>
    <property type="match status" value="1"/>
</dbReference>
<comment type="catalytic activity">
    <reaction evidence="9 11">
        <text>hydrogencarbonate + L-glutamine + 2 ATP + H2O = carbamoyl phosphate + L-glutamate + 2 ADP + phosphate + 2 H(+)</text>
        <dbReference type="Rhea" id="RHEA:18633"/>
        <dbReference type="ChEBI" id="CHEBI:15377"/>
        <dbReference type="ChEBI" id="CHEBI:15378"/>
        <dbReference type="ChEBI" id="CHEBI:17544"/>
        <dbReference type="ChEBI" id="CHEBI:29985"/>
        <dbReference type="ChEBI" id="CHEBI:30616"/>
        <dbReference type="ChEBI" id="CHEBI:43474"/>
        <dbReference type="ChEBI" id="CHEBI:58228"/>
        <dbReference type="ChEBI" id="CHEBI:58359"/>
        <dbReference type="ChEBI" id="CHEBI:456216"/>
        <dbReference type="EC" id="6.3.5.5"/>
    </reaction>
</comment>
<dbReference type="InterPro" id="IPR050472">
    <property type="entry name" value="Anth_synth/Amidotransfase"/>
</dbReference>
<feature type="binding site" evidence="11">
    <location>
        <position position="293"/>
    </location>
    <ligand>
        <name>L-glutamine</name>
        <dbReference type="ChEBI" id="CHEBI:58359"/>
    </ligand>
</feature>
<feature type="binding site" evidence="11">
    <location>
        <position position="224"/>
    </location>
    <ligand>
        <name>L-glutamine</name>
        <dbReference type="ChEBI" id="CHEBI:58359"/>
    </ligand>
</feature>
<dbReference type="PRINTS" id="PR00097">
    <property type="entry name" value="ANTSNTHASEII"/>
</dbReference>
<feature type="domain" description="Carbamoyl-phosphate synthase small subunit N-terminal" evidence="12">
    <location>
        <begin position="2"/>
        <end position="132"/>
    </location>
</feature>
<dbReference type="FunFam" id="3.40.50.880:FF:000029">
    <property type="entry name" value="Carbamoyl-phosphate synthase small chain"/>
    <property type="match status" value="1"/>
</dbReference>
<accession>A0A8B4Q820</accession>
<keyword evidence="16" id="KW-1185">Reference proteome</keyword>
<dbReference type="Gene3D" id="3.40.50.880">
    <property type="match status" value="1"/>
</dbReference>
<evidence type="ECO:0000256" key="9">
    <source>
        <dbReference type="ARBA" id="ARBA00048816"/>
    </source>
</evidence>
<evidence type="ECO:0000256" key="8">
    <source>
        <dbReference type="ARBA" id="ARBA00022975"/>
    </source>
</evidence>
<dbReference type="SUPFAM" id="SSF52317">
    <property type="entry name" value="Class I glutamine amidotransferase-like"/>
    <property type="match status" value="1"/>
</dbReference>
<evidence type="ECO:0000256" key="11">
    <source>
        <dbReference type="HAMAP-Rule" id="MF_01209"/>
    </source>
</evidence>
<keyword evidence="8 11" id="KW-0665">Pyrimidine biosynthesis</keyword>
<keyword evidence="6 11" id="KW-0067">ATP-binding</keyword>
<dbReference type="InterPro" id="IPR006274">
    <property type="entry name" value="CarbamoylP_synth_ssu"/>
</dbReference>
<dbReference type="InterPro" id="IPR035686">
    <property type="entry name" value="CPSase_GATase1"/>
</dbReference>
<dbReference type="HAMAP" id="MF_01209">
    <property type="entry name" value="CPSase_S_chain"/>
    <property type="match status" value="1"/>
</dbReference>
<dbReference type="GO" id="GO:0004088">
    <property type="term" value="F:carbamoyl-phosphate synthase (glutamine-hydrolyzing) activity"/>
    <property type="evidence" value="ECO:0007669"/>
    <property type="project" value="UniProtKB-UniRule"/>
</dbReference>
<dbReference type="UniPathway" id="UPA00068">
    <property type="reaction ID" value="UER00171"/>
</dbReference>
<dbReference type="InterPro" id="IPR036480">
    <property type="entry name" value="CarbP_synth_ssu_N_sf"/>
</dbReference>
<evidence type="ECO:0000313" key="15">
    <source>
        <dbReference type="Proteomes" id="UP000254330"/>
    </source>
</evidence>
<dbReference type="OrthoDB" id="9804328at2"/>
<reference evidence="14 16" key="2">
    <citation type="submission" date="2019-03" db="EMBL/GenBank/DDBJ databases">
        <title>Genomic Encyclopedia of Type Strains, Phase IV (KMG-IV): sequencing the most valuable type-strain genomes for metagenomic binning, comparative biology and taxonomic classification.</title>
        <authorList>
            <person name="Goeker M."/>
        </authorList>
    </citation>
    <scope>NUCLEOTIDE SEQUENCE [LARGE SCALE GENOMIC DNA]</scope>
    <source>
        <strain evidence="14 16">DSM 20580</strain>
    </source>
</reference>
<evidence type="ECO:0000313" key="13">
    <source>
        <dbReference type="EMBL" id="STX09013.1"/>
    </source>
</evidence>
<protein>
    <recommendedName>
        <fullName evidence="11">Carbamoyl phosphate synthase small chain</fullName>
        <ecNumber evidence="11">6.3.5.5</ecNumber>
    </recommendedName>
    <alternativeName>
        <fullName evidence="11">Carbamoyl phosphate synthetase glutamine chain</fullName>
    </alternativeName>
</protein>
<feature type="region of interest" description="CPSase" evidence="11">
    <location>
        <begin position="1"/>
        <end position="173"/>
    </location>
</feature>
<comment type="similarity">
    <text evidence="3 11">Belongs to the CarA family.</text>
</comment>
<dbReference type="UniPathway" id="UPA00070">
    <property type="reaction ID" value="UER00115"/>
</dbReference>
<dbReference type="AlphaFoldDB" id="A0A8B4Q820"/>
<dbReference type="NCBIfam" id="NF009475">
    <property type="entry name" value="PRK12838.1"/>
    <property type="match status" value="1"/>
</dbReference>
<keyword evidence="11" id="KW-0055">Arginine biosynthesis</keyword>
<evidence type="ECO:0000256" key="3">
    <source>
        <dbReference type="ARBA" id="ARBA00007800"/>
    </source>
</evidence>
<keyword evidence="7 11" id="KW-0315">Glutamine amidotransferase</keyword>
<dbReference type="GO" id="GO:0005524">
    <property type="term" value="F:ATP binding"/>
    <property type="evidence" value="ECO:0007669"/>
    <property type="project" value="UniProtKB-UniRule"/>
</dbReference>
<comment type="catalytic activity">
    <reaction evidence="10 11">
        <text>L-glutamine + H2O = L-glutamate + NH4(+)</text>
        <dbReference type="Rhea" id="RHEA:15889"/>
        <dbReference type="ChEBI" id="CHEBI:15377"/>
        <dbReference type="ChEBI" id="CHEBI:28938"/>
        <dbReference type="ChEBI" id="CHEBI:29985"/>
        <dbReference type="ChEBI" id="CHEBI:58359"/>
    </reaction>
</comment>
<dbReference type="InterPro" id="IPR002474">
    <property type="entry name" value="CarbamoylP_synth_ssu_N"/>
</dbReference>
<evidence type="ECO:0000256" key="5">
    <source>
        <dbReference type="ARBA" id="ARBA00022741"/>
    </source>
</evidence>
<evidence type="ECO:0000313" key="14">
    <source>
        <dbReference type="EMBL" id="TDR40187.1"/>
    </source>
</evidence>
<dbReference type="PRINTS" id="PR00099">
    <property type="entry name" value="CPSGATASE"/>
</dbReference>
<feature type="binding site" evidence="11">
    <location>
        <position position="294"/>
    </location>
    <ligand>
        <name>L-glutamine</name>
        <dbReference type="ChEBI" id="CHEBI:58359"/>
    </ligand>
</feature>
<evidence type="ECO:0000256" key="7">
    <source>
        <dbReference type="ARBA" id="ARBA00022962"/>
    </source>
</evidence>
<evidence type="ECO:0000256" key="1">
    <source>
        <dbReference type="ARBA" id="ARBA00004812"/>
    </source>
</evidence>
<comment type="pathway">
    <text evidence="1 11">Pyrimidine metabolism; UMP biosynthesis via de novo pathway; (S)-dihydroorotate from bicarbonate: step 1/3.</text>
</comment>
<dbReference type="PANTHER" id="PTHR43418">
    <property type="entry name" value="MULTIFUNCTIONAL TRYPTOPHAN BIOSYNTHESIS PROTEIN-RELATED"/>
    <property type="match status" value="1"/>
</dbReference>
<comment type="caution">
    <text evidence="13">The sequence shown here is derived from an EMBL/GenBank/DDBJ whole genome shotgun (WGS) entry which is preliminary data.</text>
</comment>
<dbReference type="Pfam" id="PF00988">
    <property type="entry name" value="CPSase_sm_chain"/>
    <property type="match status" value="1"/>
</dbReference>
<feature type="binding site" evidence="11">
    <location>
        <position position="253"/>
    </location>
    <ligand>
        <name>L-glutamine</name>
        <dbReference type="ChEBI" id="CHEBI:58359"/>
    </ligand>
</feature>
<dbReference type="Proteomes" id="UP000254330">
    <property type="component" value="Unassembled WGS sequence"/>
</dbReference>
<reference evidence="13 15" key="1">
    <citation type="submission" date="2018-06" db="EMBL/GenBank/DDBJ databases">
        <authorList>
            <consortium name="Pathogen Informatics"/>
            <person name="Doyle S."/>
        </authorList>
    </citation>
    <scope>NUCLEOTIDE SEQUENCE [LARGE SCALE GENOMIC DNA]</scope>
    <source>
        <strain evidence="13 15">NCTC10597</strain>
    </source>
</reference>
<feature type="binding site" evidence="11">
    <location>
        <position position="291"/>
    </location>
    <ligand>
        <name>L-glutamine</name>
        <dbReference type="ChEBI" id="CHEBI:58359"/>
    </ligand>
</feature>
<dbReference type="GO" id="GO:0044205">
    <property type="term" value="P:'de novo' UMP biosynthetic process"/>
    <property type="evidence" value="ECO:0007669"/>
    <property type="project" value="UniProtKB-UniRule"/>
</dbReference>
<dbReference type="PANTHER" id="PTHR43418:SF7">
    <property type="entry name" value="CARBAMOYL-PHOSPHATE SYNTHASE SMALL CHAIN"/>
    <property type="match status" value="1"/>
</dbReference>
<dbReference type="CDD" id="cd01744">
    <property type="entry name" value="GATase1_CPSase"/>
    <property type="match status" value="1"/>
</dbReference>
<dbReference type="Gene3D" id="3.50.30.20">
    <property type="entry name" value="Carbamoyl-phosphate synthase small subunit, N-terminal domain"/>
    <property type="match status" value="1"/>
</dbReference>
<dbReference type="Proteomes" id="UP000294641">
    <property type="component" value="Unassembled WGS sequence"/>
</dbReference>
<comment type="pathway">
    <text evidence="2 11">Amino-acid biosynthesis; L-arginine biosynthesis; carbamoyl phosphate from bicarbonate: step 1/1.</text>
</comment>
<feature type="binding site" evidence="11">
    <location>
        <position position="250"/>
    </location>
    <ligand>
        <name>L-glutamine</name>
        <dbReference type="ChEBI" id="CHEBI:58359"/>
    </ligand>
</feature>
<dbReference type="RefSeq" id="WP_109349177.1">
    <property type="nucleotide sequence ID" value="NZ_BJUE01000006.1"/>
</dbReference>
<dbReference type="PRINTS" id="PR00096">
    <property type="entry name" value="GATASE"/>
</dbReference>
<feature type="binding site" evidence="11">
    <location>
        <position position="222"/>
    </location>
    <ligand>
        <name>L-glutamine</name>
        <dbReference type="ChEBI" id="CHEBI:58359"/>
    </ligand>
</feature>
<dbReference type="Pfam" id="PF00117">
    <property type="entry name" value="GATase"/>
    <property type="match status" value="1"/>
</dbReference>
<dbReference type="GO" id="GO:0006526">
    <property type="term" value="P:L-arginine biosynthetic process"/>
    <property type="evidence" value="ECO:0007669"/>
    <property type="project" value="UniProtKB-UniRule"/>
</dbReference>
<comment type="subunit">
    <text evidence="11">Composed of two chains; the small (or glutamine) chain promotes the hydrolysis of glutamine to ammonia, which is used by the large (or ammonia) chain to synthesize carbamoyl phosphate. Tetramer of heterodimers (alpha,beta)4.</text>
</comment>
<dbReference type="GO" id="GO:0006541">
    <property type="term" value="P:glutamine metabolic process"/>
    <property type="evidence" value="ECO:0007669"/>
    <property type="project" value="InterPro"/>
</dbReference>
<dbReference type="SMART" id="SM01097">
    <property type="entry name" value="CPSase_sm_chain"/>
    <property type="match status" value="1"/>
</dbReference>
<feature type="binding site" evidence="11">
    <location>
        <position position="46"/>
    </location>
    <ligand>
        <name>L-glutamine</name>
        <dbReference type="ChEBI" id="CHEBI:58359"/>
    </ligand>
</feature>
<gene>
    <name evidence="11 13" type="primary">carA</name>
    <name evidence="14" type="ORF">DFR61_10961</name>
    <name evidence="13" type="ORF">NCTC10597_00683</name>
</gene>
<dbReference type="InterPro" id="IPR017926">
    <property type="entry name" value="GATASE"/>
</dbReference>
<evidence type="ECO:0000256" key="10">
    <source>
        <dbReference type="ARBA" id="ARBA00049285"/>
    </source>
</evidence>
<evidence type="ECO:0000256" key="4">
    <source>
        <dbReference type="ARBA" id="ARBA00022598"/>
    </source>
</evidence>
<dbReference type="EMBL" id="SNZG01000009">
    <property type="protein sequence ID" value="TDR40187.1"/>
    <property type="molecule type" value="Genomic_DNA"/>
</dbReference>
<evidence type="ECO:0000256" key="6">
    <source>
        <dbReference type="ARBA" id="ARBA00022840"/>
    </source>
</evidence>
<dbReference type="EC" id="6.3.5.5" evidence="11"/>
<organism evidence="13 15">
    <name type="scientific">Kurthia zopfii</name>
    <dbReference type="NCBI Taxonomy" id="1650"/>
    <lineage>
        <taxon>Bacteria</taxon>
        <taxon>Bacillati</taxon>
        <taxon>Bacillota</taxon>
        <taxon>Bacilli</taxon>
        <taxon>Bacillales</taxon>
        <taxon>Caryophanaceae</taxon>
        <taxon>Kurthia</taxon>
    </lineage>
</organism>
<feature type="active site" evidence="11">
    <location>
        <position position="336"/>
    </location>
</feature>
<feature type="active site" evidence="11">
    <location>
        <position position="334"/>
    </location>
</feature>
<feature type="active site" description="Nucleophile" evidence="11">
    <location>
        <position position="249"/>
    </location>
</feature>
<dbReference type="GO" id="GO:0006207">
    <property type="term" value="P:'de novo' pyrimidine nucleobase biosynthetic process"/>
    <property type="evidence" value="ECO:0007669"/>
    <property type="project" value="InterPro"/>
</dbReference>
<evidence type="ECO:0000313" key="16">
    <source>
        <dbReference type="Proteomes" id="UP000294641"/>
    </source>
</evidence>
<keyword evidence="11" id="KW-0028">Amino-acid biosynthesis</keyword>
<dbReference type="SUPFAM" id="SSF52021">
    <property type="entry name" value="Carbamoyl phosphate synthetase, small subunit N-terminal domain"/>
    <property type="match status" value="1"/>
</dbReference>
<dbReference type="NCBIfam" id="TIGR01368">
    <property type="entry name" value="CPSaseIIsmall"/>
    <property type="match status" value="1"/>
</dbReference>
<dbReference type="FunFam" id="3.50.30.20:FF:000001">
    <property type="entry name" value="Carbamoyl-phosphate synthase small chain"/>
    <property type="match status" value="1"/>
</dbReference>
<dbReference type="InterPro" id="IPR029062">
    <property type="entry name" value="Class_I_gatase-like"/>
</dbReference>
<sequence length="367" mass="40164">MTTRKLILENGEVFEGTAFGCENGSDGEVVFTTGMTGYQETMTDPSFCGQIVTMTYPLIGNYGMNRDDFETIEPAIKGFVVHELAKTPSNFRSERTVDDFCKAKNIPGIEGIDTRKLTRMIRTEGSVKGYISAAGEDVNVEEVVARLQKTVFPTNQVEQVSTKSAYPSPGRGKKVVLMDFGMKHGILRELNKRDCDVVVVPYNTTAQEVLAYNPDGIMLSNGPGDPKDVPEAIETIKGLVGQVPIFGICLGHQLFALASGADSFKLKFGHRGANHPVKDLKSGRTELTSQNHGYAIDPESLKDTDLEITHVALNDGTVEGVKHKVHPVFTVQYHPEASPGPEDSNHLFDEFIELMNTTAGKEQQHNA</sequence>
<evidence type="ECO:0000256" key="2">
    <source>
        <dbReference type="ARBA" id="ARBA00005077"/>
    </source>
</evidence>
<dbReference type="EMBL" id="UGNP01000001">
    <property type="protein sequence ID" value="STX09013.1"/>
    <property type="molecule type" value="Genomic_DNA"/>
</dbReference>
<name>A0A8B4Q820_9BACL</name>
<proteinExistence type="inferred from homology"/>
<evidence type="ECO:0000259" key="12">
    <source>
        <dbReference type="SMART" id="SM01097"/>
    </source>
</evidence>
<keyword evidence="5 11" id="KW-0547">Nucleotide-binding</keyword>